<gene>
    <name evidence="2" type="ordered locus">Mhun_2753</name>
</gene>
<dbReference type="HOGENOM" id="CLU_013985_28_0_2"/>
<dbReference type="Proteomes" id="UP000001941">
    <property type="component" value="Chromosome"/>
</dbReference>
<dbReference type="STRING" id="323259.Mhun_2753"/>
<evidence type="ECO:0000259" key="1">
    <source>
        <dbReference type="PROSITE" id="PS51186"/>
    </source>
</evidence>
<evidence type="ECO:0000313" key="2">
    <source>
        <dbReference type="EMBL" id="ABD42448.1"/>
    </source>
</evidence>
<dbReference type="KEGG" id="mhu:Mhun_2753"/>
<dbReference type="EnsemblBacteria" id="ABD42448">
    <property type="protein sequence ID" value="ABD42448"/>
    <property type="gene ID" value="Mhun_2753"/>
</dbReference>
<evidence type="ECO:0000313" key="3">
    <source>
        <dbReference type="Proteomes" id="UP000001941"/>
    </source>
</evidence>
<name>Q2FTQ1_METHJ</name>
<dbReference type="RefSeq" id="WP_011449704.1">
    <property type="nucleotide sequence ID" value="NC_007796.1"/>
</dbReference>
<dbReference type="GO" id="GO:0016747">
    <property type="term" value="F:acyltransferase activity, transferring groups other than amino-acyl groups"/>
    <property type="evidence" value="ECO:0007669"/>
    <property type="project" value="InterPro"/>
</dbReference>
<dbReference type="Pfam" id="PF13302">
    <property type="entry name" value="Acetyltransf_3"/>
    <property type="match status" value="1"/>
</dbReference>
<reference evidence="3" key="1">
    <citation type="journal article" date="2016" name="Stand. Genomic Sci.">
        <title>Complete genome sequence of Methanospirillum hungatei type strain JF1.</title>
        <authorList>
            <person name="Gunsalus R.P."/>
            <person name="Cook L.E."/>
            <person name="Crable B."/>
            <person name="Rohlin L."/>
            <person name="McDonald E."/>
            <person name="Mouttaki H."/>
            <person name="Sieber J.R."/>
            <person name="Poweleit N."/>
            <person name="Zhou H."/>
            <person name="Lapidus A.L."/>
            <person name="Daligault H.E."/>
            <person name="Land M."/>
            <person name="Gilna P."/>
            <person name="Ivanova N."/>
            <person name="Kyrpides N."/>
            <person name="Culley D.E."/>
            <person name="McInerney M.J."/>
        </authorList>
    </citation>
    <scope>NUCLEOTIDE SEQUENCE [LARGE SCALE GENOMIC DNA]</scope>
    <source>
        <strain evidence="3">ATCC 27890 / DSM 864 / NBRC 100397 / JF-1</strain>
    </source>
</reference>
<dbReference type="PANTHER" id="PTHR43792">
    <property type="entry name" value="GNAT FAMILY, PUTATIVE (AFU_ORTHOLOGUE AFUA_3G00765)-RELATED-RELATED"/>
    <property type="match status" value="1"/>
</dbReference>
<accession>Q2FTQ1</accession>
<feature type="domain" description="N-acetyltransferase" evidence="1">
    <location>
        <begin position="16"/>
        <end position="174"/>
    </location>
</feature>
<sequence length="174" mass="19171">MIAHELSSHRLSLVPVTVASCTAELKENYGLSLLLDADVPGDWPPPLVTKETLHEFIGMLTDPSSCRLCAWYWILKSDGRSSRPVLIGSGGLYINEDGTCEIGYSVLEAFQCRGYATEAVGTILDFVFSQGDFGTVYATTYPHLYPSVRVLQKNGFIPDGPGKEEGTVRFYIRK</sequence>
<dbReference type="SUPFAM" id="SSF55729">
    <property type="entry name" value="Acyl-CoA N-acyltransferases (Nat)"/>
    <property type="match status" value="1"/>
</dbReference>
<protein>
    <submittedName>
        <fullName evidence="2">GCN5-related N-acetyltransferase</fullName>
    </submittedName>
</protein>
<dbReference type="InterPro" id="IPR016181">
    <property type="entry name" value="Acyl_CoA_acyltransferase"/>
</dbReference>
<dbReference type="PANTHER" id="PTHR43792:SF13">
    <property type="entry name" value="ACETYLTRANSFERASE"/>
    <property type="match status" value="1"/>
</dbReference>
<keyword evidence="3" id="KW-1185">Reference proteome</keyword>
<dbReference type="AlphaFoldDB" id="Q2FTQ1"/>
<dbReference type="InParanoid" id="Q2FTQ1"/>
<dbReference type="EMBL" id="CP000254">
    <property type="protein sequence ID" value="ABD42448.1"/>
    <property type="molecule type" value="Genomic_DNA"/>
</dbReference>
<dbReference type="OrthoDB" id="120213at2157"/>
<dbReference type="eggNOG" id="arCOG00843">
    <property type="taxonomic scope" value="Archaea"/>
</dbReference>
<organism evidence="2 3">
    <name type="scientific">Methanospirillum hungatei JF-1 (strain ATCC 27890 / DSM 864 / NBRC 100397 / JF-1)</name>
    <dbReference type="NCBI Taxonomy" id="323259"/>
    <lineage>
        <taxon>Archaea</taxon>
        <taxon>Methanobacteriati</taxon>
        <taxon>Methanobacteriota</taxon>
        <taxon>Stenosarchaea group</taxon>
        <taxon>Methanomicrobia</taxon>
        <taxon>Methanomicrobiales</taxon>
        <taxon>Methanospirillaceae</taxon>
        <taxon>Methanospirillum</taxon>
    </lineage>
</organism>
<dbReference type="GeneID" id="3922742"/>
<dbReference type="PROSITE" id="PS51186">
    <property type="entry name" value="GNAT"/>
    <property type="match status" value="1"/>
</dbReference>
<dbReference type="InterPro" id="IPR051531">
    <property type="entry name" value="N-acetyltransferase"/>
</dbReference>
<dbReference type="Gene3D" id="3.40.630.30">
    <property type="match status" value="1"/>
</dbReference>
<dbReference type="InterPro" id="IPR000182">
    <property type="entry name" value="GNAT_dom"/>
</dbReference>
<proteinExistence type="predicted"/>